<organism evidence="2 3">
    <name type="scientific">Brevundimonas viscosa</name>
    <dbReference type="NCBI Taxonomy" id="871741"/>
    <lineage>
        <taxon>Bacteria</taxon>
        <taxon>Pseudomonadati</taxon>
        <taxon>Pseudomonadota</taxon>
        <taxon>Alphaproteobacteria</taxon>
        <taxon>Caulobacterales</taxon>
        <taxon>Caulobacteraceae</taxon>
        <taxon>Brevundimonas</taxon>
    </lineage>
</organism>
<keyword evidence="1" id="KW-0472">Membrane</keyword>
<gene>
    <name evidence="2" type="ORF">SAMN05192570_0337</name>
</gene>
<dbReference type="RefSeq" id="WP_092306133.1">
    <property type="nucleotide sequence ID" value="NZ_FOZV01000001.1"/>
</dbReference>
<dbReference type="OrthoDB" id="27171at2"/>
<dbReference type="PANTHER" id="PTHR40115">
    <property type="entry name" value="INNER MEMBRANE PROTEIN WITH PEPSY TM HELIX"/>
    <property type="match status" value="1"/>
</dbReference>
<keyword evidence="1" id="KW-0812">Transmembrane</keyword>
<dbReference type="PANTHER" id="PTHR40115:SF1">
    <property type="entry name" value="INNER MEMBRANE PROTEIN WITH PEPSY TM HELIX"/>
    <property type="match status" value="1"/>
</dbReference>
<dbReference type="AlphaFoldDB" id="A0A1I6NQA5"/>
<evidence type="ECO:0008006" key="4">
    <source>
        <dbReference type="Google" id="ProtNLM"/>
    </source>
</evidence>
<evidence type="ECO:0000313" key="2">
    <source>
        <dbReference type="EMBL" id="SFS30093.1"/>
    </source>
</evidence>
<protein>
    <recommendedName>
        <fullName evidence="4">PepSY-associated TM region</fullName>
    </recommendedName>
</protein>
<dbReference type="EMBL" id="FOZV01000001">
    <property type="protein sequence ID" value="SFS30093.1"/>
    <property type="molecule type" value="Genomic_DNA"/>
</dbReference>
<dbReference type="STRING" id="871741.SAMN05192570_0337"/>
<dbReference type="Pfam" id="PF16357">
    <property type="entry name" value="PepSY_TM_like_2"/>
    <property type="match status" value="1"/>
</dbReference>
<feature type="transmembrane region" description="Helical" evidence="1">
    <location>
        <begin position="26"/>
        <end position="48"/>
    </location>
</feature>
<evidence type="ECO:0000313" key="3">
    <source>
        <dbReference type="Proteomes" id="UP000198788"/>
    </source>
</evidence>
<accession>A0A1I6NQA5</accession>
<feature type="transmembrane region" description="Helical" evidence="1">
    <location>
        <begin position="194"/>
        <end position="213"/>
    </location>
</feature>
<keyword evidence="3" id="KW-1185">Reference proteome</keyword>
<name>A0A1I6NQA5_9CAUL</name>
<proteinExistence type="predicted"/>
<sequence>MTAAAPRPKAALNARRSFWLKQLHQWHWISAAVSLAGLLLFAITGITLNHAAQIPAKPVVVETTAELPAPLLARLAAFPEETTDPAPDAVARWAAEALDVQIAGRPTETTADEIYVALPEPGGDGWLTLDRATGEALRERTTRGWVAWANDLHKGRNTGPVWYWFIDLFAVACVVFALTGFALAWMHARQRPSTWPLLGLGVLVPVIIALLFIH</sequence>
<reference evidence="3" key="1">
    <citation type="submission" date="2016-10" db="EMBL/GenBank/DDBJ databases">
        <authorList>
            <person name="Varghese N."/>
            <person name="Submissions S."/>
        </authorList>
    </citation>
    <scope>NUCLEOTIDE SEQUENCE [LARGE SCALE GENOMIC DNA]</scope>
    <source>
        <strain evidence="3">CGMCC 1.10683</strain>
    </source>
</reference>
<feature type="transmembrane region" description="Helical" evidence="1">
    <location>
        <begin position="161"/>
        <end position="188"/>
    </location>
</feature>
<dbReference type="InterPro" id="IPR032307">
    <property type="entry name" value="PepSY_TM-like_2"/>
</dbReference>
<dbReference type="Proteomes" id="UP000198788">
    <property type="component" value="Unassembled WGS sequence"/>
</dbReference>
<keyword evidence="1" id="KW-1133">Transmembrane helix</keyword>
<evidence type="ECO:0000256" key="1">
    <source>
        <dbReference type="SAM" id="Phobius"/>
    </source>
</evidence>